<feature type="region of interest" description="Disordered" evidence="2">
    <location>
        <begin position="1"/>
        <end position="29"/>
    </location>
</feature>
<name>A0ABX1AML6_9ACTN</name>
<feature type="compositionally biased region" description="Basic and acidic residues" evidence="2">
    <location>
        <begin position="16"/>
        <end position="26"/>
    </location>
</feature>
<evidence type="ECO:0000259" key="3">
    <source>
        <dbReference type="Pfam" id="PF22905"/>
    </source>
</evidence>
<feature type="coiled-coil region" evidence="1">
    <location>
        <begin position="108"/>
        <end position="135"/>
    </location>
</feature>
<gene>
    <name evidence="5" type="ORF">HCJ92_19115</name>
</gene>
<dbReference type="EMBL" id="JAAVJB010000201">
    <property type="protein sequence ID" value="NJP68347.1"/>
    <property type="molecule type" value="Genomic_DNA"/>
</dbReference>
<dbReference type="RefSeq" id="WP_167934850.1">
    <property type="nucleotide sequence ID" value="NZ_JAAVJB010000201.1"/>
</dbReference>
<dbReference type="Pfam" id="PF23275">
    <property type="entry name" value="TPR_23"/>
    <property type="match status" value="1"/>
</dbReference>
<dbReference type="InterPro" id="IPR054469">
    <property type="entry name" value="Pred_hydrolase_N"/>
</dbReference>
<evidence type="ECO:0000313" key="6">
    <source>
        <dbReference type="Proteomes" id="UP000746503"/>
    </source>
</evidence>
<reference evidence="5 6" key="1">
    <citation type="submission" date="2020-03" db="EMBL/GenBank/DDBJ databases">
        <title>Draft genome of Streptomyces sp. ventii, isolated from the Axial Seamount in the Pacific Ocean, and resequencing of the two type strains Streptomyces lonarensis strain NCL 716 and Streptomyces bohaiensis strain 11A07.</title>
        <authorList>
            <person name="Loughran R.M."/>
            <person name="Pfannmuller K.M."/>
            <person name="Wasson B.J."/>
            <person name="Deadmond M.C."/>
            <person name="Paddock B.E."/>
            <person name="Koyack M.J."/>
            <person name="Gallegos D.A."/>
            <person name="Mitchell E.A."/>
            <person name="Ushijima B."/>
            <person name="Saw J.H."/>
            <person name="Mcphail K.L."/>
            <person name="Videau P."/>
        </authorList>
    </citation>
    <scope>NUCLEOTIDE SEQUENCE [LARGE SCALE GENOMIC DNA]</scope>
    <source>
        <strain evidence="6">5675061</strain>
    </source>
</reference>
<accession>A0ABX1AML6</accession>
<keyword evidence="1" id="KW-0175">Coiled coil</keyword>
<feature type="domain" description="TPR repeat" evidence="4">
    <location>
        <begin position="293"/>
        <end position="523"/>
    </location>
</feature>
<sequence length="904" mass="97409">MSGPDVTFTPSNAKAEAGKDPWKRTNDFTTEIDPGEMLATSREFANAGGEAGYAGELAVSASEETADAAEIGGQKMHDIEAHVAETSNLLQGDGEALFGVAEKLGTVVELAEESIDLVEARIEQLDEDLPALSDEGQTEMDNFAAEILSEYLKTANDLPEGVELEKVPVIVRVSYGGEEYRSLNGAVPADLVDAVAEYWLERGATAVKNADTAIEEALDEYHASLTKISSDLGEYGYTGAGSPVSIFHTEQMAEYQAERLKIAIEEEDFDAIHDASRFIGDIANRLATTPGAELTAAERDFLHAFYDALSAEDLAALGNLEQSLNPYGATERDLRIAQGAIGDGILALANPEIGGLDVPSHLPQSIYDLVYGAEVGTEKPDGYESLVGYDPETGEFVVSGLSEYLGFSSLMEHSTLAPGHDFGVAMAESAIRVETQFNAMMANVEASGTYTGITVDTPDGYVTLDEDLEERFRSLHPGGSEVLEAVSRNVDASQTFLSTPEHLEKLMGLGWGERDAGAVSMLEVATDRNYEDPGRARVAAEIAQSVFTTIGSDPSTWRELVPKGTNINDAILGVAEQYIDVFAVSRGGGAESEIVVDPSTGLHGFLLGGGDGEGLDFLEFVGLMNEGATHEEFLEDPDAVRLRAAAEIYFLEQSNYVHDNQDWAGYRDLEQEVGQLFGNLARYDMVAAGNVAKDEVEAAALAYARQQVVKDAVFDLVVNHPIGRGISLGLSGGEGQGVVEKEVREAAQAAAKKLAGVGASNVQNSYSEWVDSIFEEKPDDAESANTLLAAMDEKYGSGRAEINYLIMGQMVGRGDESVGELFDEHFVHGERGDGERLKPLSEMSEAEIRRLGTAVEAVKIGGKEMKGEGVWQYEKEMFSDLKPEHLESRNEVDRHLVHEVRNSW</sequence>
<proteinExistence type="predicted"/>
<evidence type="ECO:0000256" key="2">
    <source>
        <dbReference type="SAM" id="MobiDB-lite"/>
    </source>
</evidence>
<comment type="caution">
    <text evidence="5">The sequence shown here is derived from an EMBL/GenBank/DDBJ whole genome shotgun (WGS) entry which is preliminary data.</text>
</comment>
<feature type="domain" description="Predicted hydrolase N-terminal" evidence="3">
    <location>
        <begin position="15"/>
        <end position="142"/>
    </location>
</feature>
<keyword evidence="6" id="KW-1185">Reference proteome</keyword>
<dbReference type="Proteomes" id="UP000746503">
    <property type="component" value="Unassembled WGS sequence"/>
</dbReference>
<evidence type="ECO:0000259" key="4">
    <source>
        <dbReference type="Pfam" id="PF23275"/>
    </source>
</evidence>
<dbReference type="Pfam" id="PF22905">
    <property type="entry name" value="Hydro_N_hd"/>
    <property type="match status" value="1"/>
</dbReference>
<organism evidence="5 6">
    <name type="scientific">Streptomyces spiramenti</name>
    <dbReference type="NCBI Taxonomy" id="2720606"/>
    <lineage>
        <taxon>Bacteria</taxon>
        <taxon>Bacillati</taxon>
        <taxon>Actinomycetota</taxon>
        <taxon>Actinomycetes</taxon>
        <taxon>Kitasatosporales</taxon>
        <taxon>Streptomycetaceae</taxon>
        <taxon>Streptomyces</taxon>
    </lineage>
</organism>
<protein>
    <submittedName>
        <fullName evidence="5">Uncharacterized protein</fullName>
    </submittedName>
</protein>
<dbReference type="InterPro" id="IPR057037">
    <property type="entry name" value="TPR_rep_actino"/>
</dbReference>
<evidence type="ECO:0000256" key="1">
    <source>
        <dbReference type="SAM" id="Coils"/>
    </source>
</evidence>
<evidence type="ECO:0000313" key="5">
    <source>
        <dbReference type="EMBL" id="NJP68347.1"/>
    </source>
</evidence>